<organism evidence="3 4">
    <name type="scientific">Mauternbach virus</name>
    <dbReference type="NCBI Taxonomy" id="2486603"/>
    <lineage>
        <taxon>Viruses</taxon>
        <taxon>Viruses incertae sedis</taxon>
        <taxon>Naldaviricetes</taxon>
        <taxon>Lefavirales</taxon>
        <taxon>Nudiviridae</taxon>
        <taxon>Alphanudivirus</taxon>
        <taxon>Alphanudivirus quartudromelanogasteris</taxon>
    </lineage>
</organism>
<dbReference type="PROSITE" id="PS50240">
    <property type="entry name" value="TRYPSIN_DOM"/>
    <property type="match status" value="1"/>
</dbReference>
<accession>A0A3G3E641</accession>
<evidence type="ECO:0000256" key="1">
    <source>
        <dbReference type="ARBA" id="ARBA00022801"/>
    </source>
</evidence>
<dbReference type="PANTHER" id="PTHR24260">
    <property type="match status" value="1"/>
</dbReference>
<dbReference type="EMBL" id="MG969167">
    <property type="protein sequence ID" value="AYP97939.1"/>
    <property type="molecule type" value="Genomic_DNA"/>
</dbReference>
<dbReference type="InterPro" id="IPR043504">
    <property type="entry name" value="Peptidase_S1_PA_chymotrypsin"/>
</dbReference>
<reference evidence="4" key="1">
    <citation type="submission" date="2018-02" db="EMBL/GenBank/DDBJ databases">
        <title>A New Nudivirus from Drosophila melanogaster.</title>
        <authorList>
            <consortium name="DrosEU"/>
            <person name="Obbard D.J."/>
            <person name="Staubach F."/>
            <person name="Betancourt A."/>
        </authorList>
    </citation>
    <scope>NUCLEOTIDE SEQUENCE [LARGE SCALE GENOMIC DNA]</scope>
</reference>
<dbReference type="PANTHER" id="PTHR24260:SF136">
    <property type="entry name" value="GH08193P-RELATED"/>
    <property type="match status" value="1"/>
</dbReference>
<dbReference type="Gene3D" id="2.40.10.10">
    <property type="entry name" value="Trypsin-like serine proteases"/>
    <property type="match status" value="1"/>
</dbReference>
<evidence type="ECO:0000313" key="3">
    <source>
        <dbReference type="EMBL" id="AYP97939.1"/>
    </source>
</evidence>
<name>A0A3G3E641_9VIRU</name>
<dbReference type="PRINTS" id="PR00722">
    <property type="entry name" value="CHYMOTRYPSIN"/>
</dbReference>
<dbReference type="RefSeq" id="YP_010797649.1">
    <property type="nucleotide sequence ID" value="NC_076232.1"/>
</dbReference>
<sequence length="327" mass="36497">MVHINRIFVRFVLVCSLSLSVFCEKNPYNLPDTTDKNENYVDIPLNFNFAANDDDGGDDEEYEGLVNNEIILDYTDDIPKDSNNRIFNGVNAPNGLFPAQAQLIIKLADGRSFQCGGSLVDRHWILTSASCLIYSENINWIVAVLGTSILNSSSRVLTNATNLLIHKNYFTVADNPNDDIALVRINGVRFTKEIQPVILTAKSSDYSGQCAYVTGFGDNGVAQTKYKLYYGTVQMAKHDVCFSQLEDIRSLLCAKTSRLSSTCPGDEGSPLYLRESDGSWEQIGISLYRTVFSCEDEAPVSFTNVALYIDWIFNTIDKYSSSNPKIW</sequence>
<evidence type="ECO:0000313" key="4">
    <source>
        <dbReference type="Proteomes" id="UP000679071"/>
    </source>
</evidence>
<dbReference type="InterPro" id="IPR051333">
    <property type="entry name" value="CLIP_Serine_Protease"/>
</dbReference>
<keyword evidence="4" id="KW-1185">Reference proteome</keyword>
<dbReference type="KEGG" id="vg:80535627"/>
<evidence type="ECO:0000259" key="2">
    <source>
        <dbReference type="PROSITE" id="PS50240"/>
    </source>
</evidence>
<dbReference type="GO" id="GO:0006508">
    <property type="term" value="P:proteolysis"/>
    <property type="evidence" value="ECO:0007669"/>
    <property type="project" value="UniProtKB-KW"/>
</dbReference>
<dbReference type="InterPro" id="IPR009003">
    <property type="entry name" value="Peptidase_S1_PA"/>
</dbReference>
<feature type="domain" description="Peptidase S1" evidence="2">
    <location>
        <begin position="86"/>
        <end position="317"/>
    </location>
</feature>
<dbReference type="GeneID" id="80535627"/>
<keyword evidence="3" id="KW-0645">Protease</keyword>
<dbReference type="SUPFAM" id="SSF50494">
    <property type="entry name" value="Trypsin-like serine proteases"/>
    <property type="match status" value="1"/>
</dbReference>
<dbReference type="Pfam" id="PF00089">
    <property type="entry name" value="Trypsin"/>
    <property type="match status" value="1"/>
</dbReference>
<dbReference type="InterPro" id="IPR001314">
    <property type="entry name" value="Peptidase_S1A"/>
</dbReference>
<protein>
    <submittedName>
        <fullName evidence="3">Trypsin-like serine protease-like protein</fullName>
    </submittedName>
</protein>
<dbReference type="Proteomes" id="UP000679071">
    <property type="component" value="Segment"/>
</dbReference>
<dbReference type="InterPro" id="IPR001254">
    <property type="entry name" value="Trypsin_dom"/>
</dbReference>
<keyword evidence="1" id="KW-0378">Hydrolase</keyword>
<dbReference type="GO" id="GO:0004252">
    <property type="term" value="F:serine-type endopeptidase activity"/>
    <property type="evidence" value="ECO:0007669"/>
    <property type="project" value="InterPro"/>
</dbReference>
<dbReference type="SMART" id="SM00020">
    <property type="entry name" value="Tryp_SPc"/>
    <property type="match status" value="1"/>
</dbReference>
<proteinExistence type="predicted"/>